<proteinExistence type="predicted"/>
<dbReference type="KEGG" id="tva:4735764"/>
<dbReference type="Proteomes" id="UP000001542">
    <property type="component" value="Unassembled WGS sequence"/>
</dbReference>
<evidence type="ECO:0000313" key="2">
    <source>
        <dbReference type="Proteomes" id="UP000001542"/>
    </source>
</evidence>
<organism evidence="1 2">
    <name type="scientific">Trichomonas vaginalis (strain ATCC PRA-98 / G3)</name>
    <dbReference type="NCBI Taxonomy" id="412133"/>
    <lineage>
        <taxon>Eukaryota</taxon>
        <taxon>Metamonada</taxon>
        <taxon>Parabasalia</taxon>
        <taxon>Trichomonadida</taxon>
        <taxon>Trichomonadidae</taxon>
        <taxon>Trichomonas</taxon>
    </lineage>
</organism>
<keyword evidence="2" id="KW-1185">Reference proteome</keyword>
<name>A2GWX4_TRIV3</name>
<protein>
    <submittedName>
        <fullName evidence="1">Uncharacterized protein</fullName>
    </submittedName>
</protein>
<sequence length="143" mass="16516">MNYPQKNQQIQGNMQYDPKNRMYASQQMYLDMHTAQIPYQNSYKSPHSSKVAILQTPQMMMTPQQQLNQNLVNQIPFQTLNAQQQAYISQAILSQQSMMQANPLTSQTPPQLIPQQNLAAQQSTLLAIQPQYQTTRGYDHTKR</sequence>
<dbReference type="InParanoid" id="A2GWX4"/>
<dbReference type="AlphaFoldDB" id="A2GWX4"/>
<dbReference type="VEuPathDB" id="TrichDB:TVAGG3_0285720"/>
<gene>
    <name evidence="1" type="ORF">TVAG_051400</name>
</gene>
<reference evidence="1" key="1">
    <citation type="submission" date="2006-10" db="EMBL/GenBank/DDBJ databases">
        <authorList>
            <person name="Amadeo P."/>
            <person name="Zhao Q."/>
            <person name="Wortman J."/>
            <person name="Fraser-Liggett C."/>
            <person name="Carlton J."/>
        </authorList>
    </citation>
    <scope>NUCLEOTIDE SEQUENCE</scope>
    <source>
        <strain evidence="1">G3</strain>
    </source>
</reference>
<evidence type="ECO:0000313" key="1">
    <source>
        <dbReference type="EMBL" id="EAX78343.1"/>
    </source>
</evidence>
<accession>A2GWX4</accession>
<dbReference type="VEuPathDB" id="TrichDB:TVAG_051400"/>
<reference evidence="1" key="2">
    <citation type="journal article" date="2007" name="Science">
        <title>Draft genome sequence of the sexually transmitted pathogen Trichomonas vaginalis.</title>
        <authorList>
            <person name="Carlton J.M."/>
            <person name="Hirt R.P."/>
            <person name="Silva J.C."/>
            <person name="Delcher A.L."/>
            <person name="Schatz M."/>
            <person name="Zhao Q."/>
            <person name="Wortman J.R."/>
            <person name="Bidwell S.L."/>
            <person name="Alsmark U.C.M."/>
            <person name="Besteiro S."/>
            <person name="Sicheritz-Ponten T."/>
            <person name="Noel C.J."/>
            <person name="Dacks J.B."/>
            <person name="Foster P.G."/>
            <person name="Simillion C."/>
            <person name="Van de Peer Y."/>
            <person name="Miranda-Saavedra D."/>
            <person name="Barton G.J."/>
            <person name="Westrop G.D."/>
            <person name="Mueller S."/>
            <person name="Dessi D."/>
            <person name="Fiori P.L."/>
            <person name="Ren Q."/>
            <person name="Paulsen I."/>
            <person name="Zhang H."/>
            <person name="Bastida-Corcuera F.D."/>
            <person name="Simoes-Barbosa A."/>
            <person name="Brown M.T."/>
            <person name="Hayes R.D."/>
            <person name="Mukherjee M."/>
            <person name="Okumura C.Y."/>
            <person name="Schneider R."/>
            <person name="Smith A.J."/>
            <person name="Vanacova S."/>
            <person name="Villalvazo M."/>
            <person name="Haas B.J."/>
            <person name="Pertea M."/>
            <person name="Feldblyum T.V."/>
            <person name="Utterback T.R."/>
            <person name="Shu C.L."/>
            <person name="Osoegawa K."/>
            <person name="de Jong P.J."/>
            <person name="Hrdy I."/>
            <person name="Horvathova L."/>
            <person name="Zubacova Z."/>
            <person name="Dolezal P."/>
            <person name="Malik S.B."/>
            <person name="Logsdon J.M. Jr."/>
            <person name="Henze K."/>
            <person name="Gupta A."/>
            <person name="Wang C.C."/>
            <person name="Dunne R.L."/>
            <person name="Upcroft J.A."/>
            <person name="Upcroft P."/>
            <person name="White O."/>
            <person name="Salzberg S.L."/>
            <person name="Tang P."/>
            <person name="Chiu C.-H."/>
            <person name="Lee Y.-S."/>
            <person name="Embley T.M."/>
            <person name="Coombs G.H."/>
            <person name="Mottram J.C."/>
            <person name="Tachezy J."/>
            <person name="Fraser-Liggett C.M."/>
            <person name="Johnson P.J."/>
        </authorList>
    </citation>
    <scope>NUCLEOTIDE SEQUENCE [LARGE SCALE GENOMIC DNA]</scope>
    <source>
        <strain evidence="1">G3</strain>
    </source>
</reference>
<dbReference type="EMBL" id="DS121663">
    <property type="protein sequence ID" value="EAX78343.1"/>
    <property type="molecule type" value="Genomic_DNA"/>
</dbReference>
<feature type="non-terminal residue" evidence="1">
    <location>
        <position position="143"/>
    </location>
</feature>